<organism evidence="13 14">
    <name type="scientific">Candida boidinii</name>
    <name type="common">Yeast</name>
    <dbReference type="NCBI Taxonomy" id="5477"/>
    <lineage>
        <taxon>Eukaryota</taxon>
        <taxon>Fungi</taxon>
        <taxon>Dikarya</taxon>
        <taxon>Ascomycota</taxon>
        <taxon>Saccharomycotina</taxon>
        <taxon>Pichiomycetes</taxon>
        <taxon>Pichiales</taxon>
        <taxon>Pichiaceae</taxon>
        <taxon>Ogataea</taxon>
        <taxon>Ogataea/Candida clade</taxon>
    </lineage>
</organism>
<dbReference type="Pfam" id="PF00153">
    <property type="entry name" value="Mito_carr"/>
    <property type="match status" value="3"/>
</dbReference>
<keyword evidence="9 10" id="KW-0472">Membrane</keyword>
<dbReference type="InterPro" id="IPR018108">
    <property type="entry name" value="MCP_transmembrane"/>
</dbReference>
<keyword evidence="14" id="KW-1185">Reference proteome</keyword>
<dbReference type="Gene3D" id="1.50.40.10">
    <property type="entry name" value="Mitochondrial carrier domain"/>
    <property type="match status" value="1"/>
</dbReference>
<comment type="subcellular location">
    <subcellularLocation>
        <location evidence="1">Mitochondrion inner membrane</location>
        <topology evidence="1">Multi-pass membrane protein</topology>
    </subcellularLocation>
</comment>
<feature type="transmembrane region" description="Helical" evidence="12">
    <location>
        <begin position="86"/>
        <end position="107"/>
    </location>
</feature>
<evidence type="ECO:0000256" key="7">
    <source>
        <dbReference type="ARBA" id="ARBA00022989"/>
    </source>
</evidence>
<proteinExistence type="inferred from homology"/>
<evidence type="ECO:0000256" key="4">
    <source>
        <dbReference type="ARBA" id="ARBA00022692"/>
    </source>
</evidence>
<dbReference type="GO" id="GO:0005743">
    <property type="term" value="C:mitochondrial inner membrane"/>
    <property type="evidence" value="ECO:0007669"/>
    <property type="project" value="UniProtKB-SubCell"/>
</dbReference>
<dbReference type="InterPro" id="IPR023395">
    <property type="entry name" value="MCP_dom_sf"/>
</dbReference>
<accession>A0A9W6SW29</accession>
<evidence type="ECO:0000256" key="3">
    <source>
        <dbReference type="ARBA" id="ARBA00022448"/>
    </source>
</evidence>
<evidence type="ECO:0000256" key="6">
    <source>
        <dbReference type="ARBA" id="ARBA00022792"/>
    </source>
</evidence>
<evidence type="ECO:0000313" key="13">
    <source>
        <dbReference type="EMBL" id="GME67795.1"/>
    </source>
</evidence>
<evidence type="ECO:0000256" key="12">
    <source>
        <dbReference type="SAM" id="Phobius"/>
    </source>
</evidence>
<feature type="repeat" description="Solcar" evidence="10">
    <location>
        <begin position="232"/>
        <end position="322"/>
    </location>
</feature>
<dbReference type="EMBL" id="BSXN01000253">
    <property type="protein sequence ID" value="GME67795.1"/>
    <property type="molecule type" value="Genomic_DNA"/>
</dbReference>
<dbReference type="PROSITE" id="PS50920">
    <property type="entry name" value="SOLCAR"/>
    <property type="match status" value="3"/>
</dbReference>
<dbReference type="PANTHER" id="PTHR45683">
    <property type="entry name" value="MITOCHONDRIAL NICOTINAMIDE ADENINE DINUCLEOTIDE TRANSPORTER 1-RELATED-RELATED"/>
    <property type="match status" value="1"/>
</dbReference>
<feature type="transmembrane region" description="Helical" evidence="12">
    <location>
        <begin position="137"/>
        <end position="159"/>
    </location>
</feature>
<evidence type="ECO:0000256" key="5">
    <source>
        <dbReference type="ARBA" id="ARBA00022737"/>
    </source>
</evidence>
<dbReference type="PRINTS" id="PR00926">
    <property type="entry name" value="MITOCARRIER"/>
</dbReference>
<dbReference type="GO" id="GO:0015215">
    <property type="term" value="F:nucleotide transmembrane transporter activity"/>
    <property type="evidence" value="ECO:0007669"/>
    <property type="project" value="UniProtKB-ARBA"/>
</dbReference>
<dbReference type="AlphaFoldDB" id="A0A9W6SW29"/>
<keyword evidence="4 10" id="KW-0812">Transmembrane</keyword>
<evidence type="ECO:0000256" key="10">
    <source>
        <dbReference type="PROSITE-ProRule" id="PRU00282"/>
    </source>
</evidence>
<comment type="similarity">
    <text evidence="2 11">Belongs to the mitochondrial carrier (TC 2.A.29) family.</text>
</comment>
<gene>
    <name evidence="13" type="ORF">Cboi02_000116000</name>
</gene>
<reference evidence="13" key="1">
    <citation type="submission" date="2023-04" db="EMBL/GenBank/DDBJ databases">
        <title>Candida boidinii NBRC 10035.</title>
        <authorList>
            <person name="Ichikawa N."/>
            <person name="Sato H."/>
            <person name="Tonouchi N."/>
        </authorList>
    </citation>
    <scope>NUCLEOTIDE SEQUENCE</scope>
    <source>
        <strain evidence="13">NBRC 10035</strain>
    </source>
</reference>
<comment type="caution">
    <text evidence="13">The sequence shown here is derived from an EMBL/GenBank/DDBJ whole genome shotgun (WGS) entry which is preliminary data.</text>
</comment>
<keyword evidence="8" id="KW-0496">Mitochondrion</keyword>
<dbReference type="InterPro" id="IPR002067">
    <property type="entry name" value="MCP"/>
</dbReference>
<dbReference type="Proteomes" id="UP001165120">
    <property type="component" value="Unassembled WGS sequence"/>
</dbReference>
<feature type="repeat" description="Solcar" evidence="10">
    <location>
        <begin position="15"/>
        <end position="114"/>
    </location>
</feature>
<name>A0A9W6SW29_CANBO</name>
<dbReference type="InterPro" id="IPR044712">
    <property type="entry name" value="SLC25A32-like"/>
</dbReference>
<feature type="repeat" description="Solcar" evidence="10">
    <location>
        <begin position="133"/>
        <end position="225"/>
    </location>
</feature>
<keyword evidence="3 11" id="KW-0813">Transport</keyword>
<keyword evidence="5" id="KW-0677">Repeat</keyword>
<keyword evidence="6" id="KW-0999">Mitochondrion inner membrane</keyword>
<evidence type="ECO:0000256" key="9">
    <source>
        <dbReference type="ARBA" id="ARBA00023136"/>
    </source>
</evidence>
<evidence type="ECO:0000256" key="8">
    <source>
        <dbReference type="ARBA" id="ARBA00023128"/>
    </source>
</evidence>
<evidence type="ECO:0000256" key="2">
    <source>
        <dbReference type="ARBA" id="ARBA00006375"/>
    </source>
</evidence>
<evidence type="ECO:0000256" key="1">
    <source>
        <dbReference type="ARBA" id="ARBA00004448"/>
    </source>
</evidence>
<dbReference type="SUPFAM" id="SSF103506">
    <property type="entry name" value="Mitochondrial carrier"/>
    <property type="match status" value="1"/>
</dbReference>
<evidence type="ECO:0000256" key="11">
    <source>
        <dbReference type="RuleBase" id="RU000488"/>
    </source>
</evidence>
<sequence>MNVKMSNKSQRSVLNSTGIEIVSGLTAGFTTTLITHPLDFLKLNLQLDTNSKNNYAALSKIKNELVLASQYPNSTVISRSKLIGNIYRGISPNLIGSTTAWGLYFMFYKEFKNLTHSTINSDLFNDESDEKFLNSGHYLMCGFMAGWVTSIMTNPIWVIKTRMITSRLNDTNLPKDYYYKSMVDGILKIYKNEGVKGYYKGLSPALLNVSQGALQFAIYDTLKNYINNNDPLTTFQYLYSSAASKMVSTVVFYPLQILRSRLQAIPHDNNSLVNRKTMISVSRDLIQNEGLKGFYKGIDANLIRVLPATCITFIVYEKMKLFLTSV</sequence>
<evidence type="ECO:0000313" key="14">
    <source>
        <dbReference type="Proteomes" id="UP001165120"/>
    </source>
</evidence>
<keyword evidence="7 12" id="KW-1133">Transmembrane helix</keyword>
<protein>
    <submittedName>
        <fullName evidence="13">Unnamed protein product</fullName>
    </submittedName>
</protein>